<comment type="subunit">
    <text evidence="2">Homodimer.</text>
</comment>
<dbReference type="InParanoid" id="A0A7E5W323"/>
<comment type="similarity">
    <text evidence="1 6">Belongs to the glycosyl hydrolase 1 family.</text>
</comment>
<dbReference type="PROSITE" id="PS00653">
    <property type="entry name" value="GLYCOSYL_HYDROL_F1_2"/>
    <property type="match status" value="1"/>
</dbReference>
<sequence length="519" mass="58967">MNNYLFLLSIFLGLSDDVISKSKIRSFPSDFWFGASTAAYQVEGGWNEDGKGSSIWDTACHSDLNPVRDDSNGDVAADSYHKYKRDAEIAQELGLNFYRFSISWPRILPNGFPDKINTLGVEYYTKVINELLARNVTPVVTLYHWDLPSNLQKLGGWANPSIVTWYTDYAKVVFDKFSDKVKHFITMNDPKGICFGGYGSENTAPFLNMSGIGEYLCSRNVLLAHANAYHLYDGHYRKLHNGTVGIALNFVWYEPASDTMDDNSAAVDARQFEWGQYAHPIFSKAGDYPTEFKKNIAYKSAEQGFARSRLNHLTAKDVTLIRGSADFLGVNTYTTKLAYRDASLEGMYTVPSYMDDMGAVLVKDPAWTQSQTNWLQEVPWGFSKLLIAIKNLYDNPPVYIMENGWSTEGGLLDEDRINYFRTYLNALLDALDAGCDVKGYSVWSLIDSFEWRQGYLDKYGLYEVDFSSPDKTRTPRKSAFIYKEIARSKTLDPDFEPEKFIVEVTQDSQEKLKIENDVL</sequence>
<dbReference type="GeneID" id="113498946"/>
<keyword evidence="8" id="KW-1185">Reference proteome</keyword>
<dbReference type="Gene3D" id="3.20.20.80">
    <property type="entry name" value="Glycosidases"/>
    <property type="match status" value="1"/>
</dbReference>
<evidence type="ECO:0000256" key="7">
    <source>
        <dbReference type="SAM" id="SignalP"/>
    </source>
</evidence>
<keyword evidence="7" id="KW-0732">Signal</keyword>
<evidence type="ECO:0000313" key="8">
    <source>
        <dbReference type="Proteomes" id="UP000322000"/>
    </source>
</evidence>
<dbReference type="AlphaFoldDB" id="A0A7E5W323"/>
<evidence type="ECO:0000256" key="4">
    <source>
        <dbReference type="ARBA" id="ARBA00023180"/>
    </source>
</evidence>
<protein>
    <submittedName>
        <fullName evidence="9">Myrosinase 1-like</fullName>
    </submittedName>
</protein>
<dbReference type="SUPFAM" id="SSF51445">
    <property type="entry name" value="(Trans)glycosidases"/>
    <property type="match status" value="1"/>
</dbReference>
<keyword evidence="3" id="KW-0378">Hydrolase</keyword>
<dbReference type="InterPro" id="IPR001360">
    <property type="entry name" value="Glyco_hydro_1"/>
</dbReference>
<evidence type="ECO:0000256" key="2">
    <source>
        <dbReference type="ARBA" id="ARBA00011738"/>
    </source>
</evidence>
<proteinExistence type="inferred from homology"/>
<gene>
    <name evidence="9" type="primary">LOC113498946</name>
</gene>
<dbReference type="GO" id="GO:0005975">
    <property type="term" value="P:carbohydrate metabolic process"/>
    <property type="evidence" value="ECO:0007669"/>
    <property type="project" value="InterPro"/>
</dbReference>
<dbReference type="KEGG" id="tnl:113498946"/>
<evidence type="ECO:0000256" key="5">
    <source>
        <dbReference type="ARBA" id="ARBA00023295"/>
    </source>
</evidence>
<dbReference type="FunFam" id="3.20.20.80:FF:000013">
    <property type="entry name" value="lactase-phlorizin hydrolase"/>
    <property type="match status" value="1"/>
</dbReference>
<dbReference type="PANTHER" id="PTHR10353:SF36">
    <property type="entry name" value="LP05116P"/>
    <property type="match status" value="1"/>
</dbReference>
<dbReference type="InterPro" id="IPR033132">
    <property type="entry name" value="GH_1_N_CS"/>
</dbReference>
<organism evidence="8 9">
    <name type="scientific">Trichoplusia ni</name>
    <name type="common">Cabbage looper</name>
    <dbReference type="NCBI Taxonomy" id="7111"/>
    <lineage>
        <taxon>Eukaryota</taxon>
        <taxon>Metazoa</taxon>
        <taxon>Ecdysozoa</taxon>
        <taxon>Arthropoda</taxon>
        <taxon>Hexapoda</taxon>
        <taxon>Insecta</taxon>
        <taxon>Pterygota</taxon>
        <taxon>Neoptera</taxon>
        <taxon>Endopterygota</taxon>
        <taxon>Lepidoptera</taxon>
        <taxon>Glossata</taxon>
        <taxon>Ditrysia</taxon>
        <taxon>Noctuoidea</taxon>
        <taxon>Noctuidae</taxon>
        <taxon>Plusiinae</taxon>
        <taxon>Trichoplusia</taxon>
    </lineage>
</organism>
<reference evidence="9" key="1">
    <citation type="submission" date="2025-08" db="UniProtKB">
        <authorList>
            <consortium name="RefSeq"/>
        </authorList>
    </citation>
    <scope>IDENTIFICATION</scope>
</reference>
<feature type="chain" id="PRO_5028964575" evidence="7">
    <location>
        <begin position="21"/>
        <end position="519"/>
    </location>
</feature>
<evidence type="ECO:0000313" key="9">
    <source>
        <dbReference type="RefSeq" id="XP_026735014.1"/>
    </source>
</evidence>
<evidence type="ECO:0000256" key="1">
    <source>
        <dbReference type="ARBA" id="ARBA00010838"/>
    </source>
</evidence>
<dbReference type="OrthoDB" id="65569at2759"/>
<dbReference type="PRINTS" id="PR00131">
    <property type="entry name" value="GLHYDRLASE1"/>
</dbReference>
<dbReference type="Proteomes" id="UP000322000">
    <property type="component" value="Chromosome 1"/>
</dbReference>
<evidence type="ECO:0000256" key="3">
    <source>
        <dbReference type="ARBA" id="ARBA00022801"/>
    </source>
</evidence>
<name>A0A7E5W323_TRINI</name>
<accession>A0A7E5W323</accession>
<dbReference type="GO" id="GO:0008422">
    <property type="term" value="F:beta-glucosidase activity"/>
    <property type="evidence" value="ECO:0007669"/>
    <property type="project" value="TreeGrafter"/>
</dbReference>
<evidence type="ECO:0000256" key="6">
    <source>
        <dbReference type="RuleBase" id="RU003690"/>
    </source>
</evidence>
<keyword evidence="4" id="KW-0325">Glycoprotein</keyword>
<dbReference type="InterPro" id="IPR017853">
    <property type="entry name" value="GH"/>
</dbReference>
<keyword evidence="5" id="KW-0326">Glycosidase</keyword>
<feature type="signal peptide" evidence="7">
    <location>
        <begin position="1"/>
        <end position="20"/>
    </location>
</feature>
<dbReference type="PANTHER" id="PTHR10353">
    <property type="entry name" value="GLYCOSYL HYDROLASE"/>
    <property type="match status" value="1"/>
</dbReference>
<dbReference type="RefSeq" id="XP_026735014.1">
    <property type="nucleotide sequence ID" value="XM_026879213.1"/>
</dbReference>
<dbReference type="Pfam" id="PF00232">
    <property type="entry name" value="Glyco_hydro_1"/>
    <property type="match status" value="1"/>
</dbReference>